<reference evidence="1" key="1">
    <citation type="submission" date="2022-10" db="EMBL/GenBank/DDBJ databases">
        <title>Culturing micro-colonial fungi from biological soil crusts in the Mojave desert and describing Neophaeococcomyces mojavensis, and introducing the new genera and species Taxawa tesnikishii.</title>
        <authorList>
            <person name="Kurbessoian T."/>
            <person name="Stajich J.E."/>
        </authorList>
    </citation>
    <scope>NUCLEOTIDE SEQUENCE</scope>
    <source>
        <strain evidence="1">JES_112</strain>
    </source>
</reference>
<dbReference type="EMBL" id="JAPDRQ010000270">
    <property type="protein sequence ID" value="KAJ9651238.1"/>
    <property type="molecule type" value="Genomic_DNA"/>
</dbReference>
<dbReference type="Proteomes" id="UP001172386">
    <property type="component" value="Unassembled WGS sequence"/>
</dbReference>
<keyword evidence="2" id="KW-1185">Reference proteome</keyword>
<sequence>MPHTRQPPLDPASILATATSDPEWLATLSQSPLPRGFEYGSDPIEAITMMKQVVKATYPQRRAAVSASKPADVTEAEVIVPIPATKLVPTPAKNRVIICHPTLPSSEDRTGNTNGASWPVILLFHGGGHCLGYPEMELPLARLLVQTHQAVVILPSYRLAPEHSFPATFNDGFETLKQIAHDTVNLSANASPSLPSTLNVLPQALTGYIDVNKGFILGGTSAGSTISASISHLYNNHRTTNPHLHLPPLTALFLSCGTCLSPRCVPSTYTPYYLSYEQNKDCPPLDRSFHNMLRAASKADLTSPIMVSLDQQPDLNRPSPATDHTWLKDGHVKVYFQACGQDISRDDTLIYERMLREEVGVETRLDLYAGFGHCFWAIPRIYAEMEMTKARTRHSVEGIGWLLRREVDSQDTEVGSN</sequence>
<proteinExistence type="predicted"/>
<comment type="caution">
    <text evidence="1">The sequence shown here is derived from an EMBL/GenBank/DDBJ whole genome shotgun (WGS) entry which is preliminary data.</text>
</comment>
<accession>A0ACC2ZUK1</accession>
<organism evidence="1 2">
    <name type="scientific">Neophaeococcomyces mojaviensis</name>
    <dbReference type="NCBI Taxonomy" id="3383035"/>
    <lineage>
        <taxon>Eukaryota</taxon>
        <taxon>Fungi</taxon>
        <taxon>Dikarya</taxon>
        <taxon>Ascomycota</taxon>
        <taxon>Pezizomycotina</taxon>
        <taxon>Eurotiomycetes</taxon>
        <taxon>Chaetothyriomycetidae</taxon>
        <taxon>Chaetothyriales</taxon>
        <taxon>Chaetothyriales incertae sedis</taxon>
        <taxon>Neophaeococcomyces</taxon>
    </lineage>
</organism>
<name>A0ACC2ZUK1_9EURO</name>
<gene>
    <name evidence="1" type="ORF">H2198_009467</name>
</gene>
<evidence type="ECO:0000313" key="1">
    <source>
        <dbReference type="EMBL" id="KAJ9651238.1"/>
    </source>
</evidence>
<protein>
    <submittedName>
        <fullName evidence="1">Uncharacterized protein</fullName>
    </submittedName>
</protein>
<evidence type="ECO:0000313" key="2">
    <source>
        <dbReference type="Proteomes" id="UP001172386"/>
    </source>
</evidence>